<evidence type="ECO:0000259" key="3">
    <source>
        <dbReference type="Pfam" id="PF07223"/>
    </source>
</evidence>
<dbReference type="PANTHER" id="PTHR31805:SF4">
    <property type="entry name" value="OS05G0561600 PROTEIN"/>
    <property type="match status" value="1"/>
</dbReference>
<feature type="coiled-coil region" evidence="1">
    <location>
        <begin position="191"/>
        <end position="227"/>
    </location>
</feature>
<evidence type="ECO:0000256" key="2">
    <source>
        <dbReference type="SAM" id="MobiDB-lite"/>
    </source>
</evidence>
<feature type="domain" description="DUF1421" evidence="3">
    <location>
        <begin position="540"/>
        <end position="582"/>
    </location>
</feature>
<gene>
    <name evidence="4" type="primary">LOC100274598</name>
</gene>
<proteinExistence type="predicted"/>
<dbReference type="Gramene" id="Zm00001eb343620_T002">
    <property type="protein sequence ID" value="Zm00001eb343620_P002"/>
    <property type="gene ID" value="Zm00001eb343620"/>
</dbReference>
<organism evidence="4 5">
    <name type="scientific">Zea mays</name>
    <name type="common">Maize</name>
    <dbReference type="NCBI Taxonomy" id="4577"/>
    <lineage>
        <taxon>Eukaryota</taxon>
        <taxon>Viridiplantae</taxon>
        <taxon>Streptophyta</taxon>
        <taxon>Embryophyta</taxon>
        <taxon>Tracheophyta</taxon>
        <taxon>Spermatophyta</taxon>
        <taxon>Magnoliopsida</taxon>
        <taxon>Liliopsida</taxon>
        <taxon>Poales</taxon>
        <taxon>Poaceae</taxon>
        <taxon>PACMAD clade</taxon>
        <taxon>Panicoideae</taxon>
        <taxon>Andropogonodae</taxon>
        <taxon>Andropogoneae</taxon>
        <taxon>Tripsacinae</taxon>
        <taxon>Zea</taxon>
    </lineage>
</organism>
<evidence type="ECO:0000313" key="4">
    <source>
        <dbReference type="EnsemblPlants" id="Zm00001eb343620_P002"/>
    </source>
</evidence>
<feature type="region of interest" description="Disordered" evidence="2">
    <location>
        <begin position="571"/>
        <end position="592"/>
    </location>
</feature>
<dbReference type="AlphaFoldDB" id="A0A804UG63"/>
<keyword evidence="1" id="KW-0175">Coiled coil</keyword>
<dbReference type="Pfam" id="PF07223">
    <property type="entry name" value="DUF1421"/>
    <property type="match status" value="1"/>
</dbReference>
<sequence>MASPARPVAASVSGAFGLSPDPKRCSFDQALRHKVRARPPAFRSTRARSPRLTRGCVDRSGRFVHCSLPGMGVHRAALFWFVPTVAGLSSALRVTADMDLRWPLLKPRDFQENRLLMSFVNFHEQEKISKEIVTHAIESCMKKQADNLLNSLDVISGRLSQLELYCYRLERSIGELRSDVMDYHNEANLNFRCVEKQVKEVQKSVQAVQEKQELAETQKEMTKLQIVHEDSAQKSEGTAPSVFMNRENEVALVPLHQVNAVQSPPVQFQSCSGLILQQLMPVQDQQRSNQTAVYCMRGQSHLEHRQAQMFEAAGQSLQTHTRKTQPPTVVEVSQVTSQAPEFYPHPQHQWQHQTGQQVFSQARQPQPHVLQQQYSNIQQGPAQMVQLQTSSPHAHSTPQVTVVYPPYGPHQSACGNAEARSGGIVVPPSYSTISSSHRKHHEAAPVYVQSNTVSVPLAEQHQQLHSLGNGSFVPQPSKVSPCGLASYTVQGNAQTYSPAYGSPSSNPATIVAVLNQQAHGSSPMVLHHLGPQSVLNHPIDIAEKVTRMGYSKDQVEGLALRMVAAGQPADHNPLHDRLSSVSHGVAPHAWSG</sequence>
<dbReference type="OrthoDB" id="549883at2759"/>
<keyword evidence="5" id="KW-1185">Reference proteome</keyword>
<dbReference type="PANTHER" id="PTHR31805">
    <property type="entry name" value="RECEPTOR-LIKE KINASE, PUTATIVE (DUF1421)-RELATED"/>
    <property type="match status" value="1"/>
</dbReference>
<reference evidence="4" key="2">
    <citation type="submission" date="2019-07" db="EMBL/GenBank/DDBJ databases">
        <authorList>
            <person name="Seetharam A."/>
            <person name="Woodhouse M."/>
            <person name="Cannon E."/>
        </authorList>
    </citation>
    <scope>NUCLEOTIDE SEQUENCE [LARGE SCALE GENOMIC DNA]</scope>
    <source>
        <strain evidence="4">cv. B73</strain>
    </source>
</reference>
<dbReference type="InterPro" id="IPR010820">
    <property type="entry name" value="DUF1421"/>
</dbReference>
<accession>A0A804UG63</accession>
<name>A0A804UG63_MAIZE</name>
<dbReference type="InParanoid" id="A0A804UG63"/>
<dbReference type="Proteomes" id="UP000007305">
    <property type="component" value="Chromosome 8"/>
</dbReference>
<evidence type="ECO:0000313" key="5">
    <source>
        <dbReference type="Proteomes" id="UP000007305"/>
    </source>
</evidence>
<evidence type="ECO:0000256" key="1">
    <source>
        <dbReference type="SAM" id="Coils"/>
    </source>
</evidence>
<dbReference type="EnsemblPlants" id="Zm00001eb343620_T002">
    <property type="protein sequence ID" value="Zm00001eb343620_P002"/>
    <property type="gene ID" value="Zm00001eb343620"/>
</dbReference>
<reference evidence="4" key="3">
    <citation type="submission" date="2021-05" db="UniProtKB">
        <authorList>
            <consortium name="EnsemblPlants"/>
        </authorList>
    </citation>
    <scope>IDENTIFICATION</scope>
    <source>
        <strain evidence="4">cv. B73</strain>
    </source>
</reference>
<reference evidence="5" key="1">
    <citation type="journal article" date="2009" name="Science">
        <title>The B73 maize genome: complexity, diversity, and dynamics.</title>
        <authorList>
            <person name="Schnable P.S."/>
            <person name="Ware D."/>
            <person name="Fulton R.S."/>
            <person name="Stein J.C."/>
            <person name="Wei F."/>
            <person name="Pasternak S."/>
            <person name="Liang C."/>
            <person name="Zhang J."/>
            <person name="Fulton L."/>
            <person name="Graves T.A."/>
            <person name="Minx P."/>
            <person name="Reily A.D."/>
            <person name="Courtney L."/>
            <person name="Kruchowski S.S."/>
            <person name="Tomlinson C."/>
            <person name="Strong C."/>
            <person name="Delehaunty K."/>
            <person name="Fronick C."/>
            <person name="Courtney B."/>
            <person name="Rock S.M."/>
            <person name="Belter E."/>
            <person name="Du F."/>
            <person name="Kim K."/>
            <person name="Abbott R.M."/>
            <person name="Cotton M."/>
            <person name="Levy A."/>
            <person name="Marchetto P."/>
            <person name="Ochoa K."/>
            <person name="Jackson S.M."/>
            <person name="Gillam B."/>
            <person name="Chen W."/>
            <person name="Yan L."/>
            <person name="Higginbotham J."/>
            <person name="Cardenas M."/>
            <person name="Waligorski J."/>
            <person name="Applebaum E."/>
            <person name="Phelps L."/>
            <person name="Falcone J."/>
            <person name="Kanchi K."/>
            <person name="Thane T."/>
            <person name="Scimone A."/>
            <person name="Thane N."/>
            <person name="Henke J."/>
            <person name="Wang T."/>
            <person name="Ruppert J."/>
            <person name="Shah N."/>
            <person name="Rotter K."/>
            <person name="Hodges J."/>
            <person name="Ingenthron E."/>
            <person name="Cordes M."/>
            <person name="Kohlberg S."/>
            <person name="Sgro J."/>
            <person name="Delgado B."/>
            <person name="Mead K."/>
            <person name="Chinwalla A."/>
            <person name="Leonard S."/>
            <person name="Crouse K."/>
            <person name="Collura K."/>
            <person name="Kudrna D."/>
            <person name="Currie J."/>
            <person name="He R."/>
            <person name="Angelova A."/>
            <person name="Rajasekar S."/>
            <person name="Mueller T."/>
            <person name="Lomeli R."/>
            <person name="Scara G."/>
            <person name="Ko A."/>
            <person name="Delaney K."/>
            <person name="Wissotski M."/>
            <person name="Lopez G."/>
            <person name="Campos D."/>
            <person name="Braidotti M."/>
            <person name="Ashley E."/>
            <person name="Golser W."/>
            <person name="Kim H."/>
            <person name="Lee S."/>
            <person name="Lin J."/>
            <person name="Dujmic Z."/>
            <person name="Kim W."/>
            <person name="Talag J."/>
            <person name="Zuccolo A."/>
            <person name="Fan C."/>
            <person name="Sebastian A."/>
            <person name="Kramer M."/>
            <person name="Spiegel L."/>
            <person name="Nascimento L."/>
            <person name="Zutavern T."/>
            <person name="Miller B."/>
            <person name="Ambroise C."/>
            <person name="Muller S."/>
            <person name="Spooner W."/>
            <person name="Narechania A."/>
            <person name="Ren L."/>
            <person name="Wei S."/>
            <person name="Kumari S."/>
            <person name="Faga B."/>
            <person name="Levy M.J."/>
            <person name="McMahan L."/>
            <person name="Van Buren P."/>
            <person name="Vaughn M.W."/>
            <person name="Ying K."/>
            <person name="Yeh C.-T."/>
            <person name="Emrich S.J."/>
            <person name="Jia Y."/>
            <person name="Kalyanaraman A."/>
            <person name="Hsia A.-P."/>
            <person name="Barbazuk W.B."/>
            <person name="Baucom R.S."/>
            <person name="Brutnell T.P."/>
            <person name="Carpita N.C."/>
            <person name="Chaparro C."/>
            <person name="Chia J.-M."/>
            <person name="Deragon J.-M."/>
            <person name="Estill J.C."/>
            <person name="Fu Y."/>
            <person name="Jeddeloh J.A."/>
            <person name="Han Y."/>
            <person name="Lee H."/>
            <person name="Li P."/>
            <person name="Lisch D.R."/>
            <person name="Liu S."/>
            <person name="Liu Z."/>
            <person name="Nagel D.H."/>
            <person name="McCann M.C."/>
            <person name="SanMiguel P."/>
            <person name="Myers A.M."/>
            <person name="Nettleton D."/>
            <person name="Nguyen J."/>
            <person name="Penning B.W."/>
            <person name="Ponnala L."/>
            <person name="Schneider K.L."/>
            <person name="Schwartz D.C."/>
            <person name="Sharma A."/>
            <person name="Soderlund C."/>
            <person name="Springer N.M."/>
            <person name="Sun Q."/>
            <person name="Wang H."/>
            <person name="Waterman M."/>
            <person name="Westerman R."/>
            <person name="Wolfgruber T.K."/>
            <person name="Yang L."/>
            <person name="Yu Y."/>
            <person name="Zhang L."/>
            <person name="Zhou S."/>
            <person name="Zhu Q."/>
            <person name="Bennetzen J.L."/>
            <person name="Dawe R.K."/>
            <person name="Jiang J."/>
            <person name="Jiang N."/>
            <person name="Presting G.G."/>
            <person name="Wessler S.R."/>
            <person name="Aluru S."/>
            <person name="Martienssen R.A."/>
            <person name="Clifton S.W."/>
            <person name="McCombie W.R."/>
            <person name="Wing R.A."/>
            <person name="Wilson R.K."/>
        </authorList>
    </citation>
    <scope>NUCLEOTIDE SEQUENCE [LARGE SCALE GENOMIC DNA]</scope>
    <source>
        <strain evidence="5">cv. B73</strain>
    </source>
</reference>
<protein>
    <recommendedName>
        <fullName evidence="3">DUF1421 domain-containing protein</fullName>
    </recommendedName>
</protein>